<name>A0ABM9WT86_VIBAE</name>
<proteinExistence type="predicted"/>
<keyword evidence="2" id="KW-1185">Reference proteome</keyword>
<reference evidence="2" key="1">
    <citation type="submission" date="2006-10" db="EMBL/GenBank/DDBJ databases">
        <authorList>
            <person name="Heidelberg J."/>
            <person name="Sebastian Y."/>
        </authorList>
    </citation>
    <scope>NUCLEOTIDE SEQUENCE [LARGE SCALE GENOMIC DNA]</scope>
    <source>
        <strain evidence="2">EX25</strain>
    </source>
</reference>
<organism evidence="1 2">
    <name type="scientific">Vibrio antiquarius (strain Ex25)</name>
    <dbReference type="NCBI Taxonomy" id="150340"/>
    <lineage>
        <taxon>Bacteria</taxon>
        <taxon>Pseudomonadati</taxon>
        <taxon>Pseudomonadota</taxon>
        <taxon>Gammaproteobacteria</taxon>
        <taxon>Vibrionales</taxon>
        <taxon>Vibrionaceae</taxon>
        <taxon>Vibrio</taxon>
        <taxon>Vibrio diabolicus subgroup</taxon>
    </lineage>
</organism>
<evidence type="ECO:0000313" key="1">
    <source>
        <dbReference type="EMBL" id="EDN56545.1"/>
    </source>
</evidence>
<gene>
    <name evidence="1" type="ORF">VEx25_2108</name>
</gene>
<evidence type="ECO:0000313" key="2">
    <source>
        <dbReference type="Proteomes" id="UP000242664"/>
    </source>
</evidence>
<accession>A0ABM9WT86</accession>
<sequence>MKDSSAPLLSAPRIRAGIRAMQKSSKNSHLGLKIWVLALK</sequence>
<dbReference type="EMBL" id="DS267833">
    <property type="protein sequence ID" value="EDN56545.1"/>
    <property type="molecule type" value="Genomic_DNA"/>
</dbReference>
<dbReference type="Proteomes" id="UP000242664">
    <property type="component" value="Unassembled WGS sequence"/>
</dbReference>
<protein>
    <submittedName>
        <fullName evidence="1">Uncharacterized protein</fullName>
    </submittedName>
</protein>